<protein>
    <submittedName>
        <fullName evidence="2">Uncharacterized protein</fullName>
    </submittedName>
</protein>
<dbReference type="PANTHER" id="PTHR35366:SF3">
    <property type="entry name" value="CW-TYPE DOMAIN-CONTAINING PROTEIN"/>
    <property type="match status" value="1"/>
</dbReference>
<dbReference type="EMBL" id="CAJJDP010000150">
    <property type="protein sequence ID" value="CAD8209787.1"/>
    <property type="molecule type" value="Genomic_DNA"/>
</dbReference>
<dbReference type="PANTHER" id="PTHR35366">
    <property type="entry name" value="PROTEIN CBG18620"/>
    <property type="match status" value="1"/>
</dbReference>
<evidence type="ECO:0000256" key="1">
    <source>
        <dbReference type="SAM" id="MobiDB-lite"/>
    </source>
</evidence>
<name>A0A8S1YA56_PAROT</name>
<gene>
    <name evidence="2" type="ORF">POCTA_138.1.T1480099</name>
</gene>
<proteinExistence type="predicted"/>
<comment type="caution">
    <text evidence="2">The sequence shown here is derived from an EMBL/GenBank/DDBJ whole genome shotgun (WGS) entry which is preliminary data.</text>
</comment>
<keyword evidence="3" id="KW-1185">Reference proteome</keyword>
<evidence type="ECO:0000313" key="3">
    <source>
        <dbReference type="Proteomes" id="UP000683925"/>
    </source>
</evidence>
<dbReference type="OrthoDB" id="311483at2759"/>
<accession>A0A8S1YA56</accession>
<dbReference type="AlphaFoldDB" id="A0A8S1YA56"/>
<feature type="region of interest" description="Disordered" evidence="1">
    <location>
        <begin position="1"/>
        <end position="44"/>
    </location>
</feature>
<dbReference type="Proteomes" id="UP000683925">
    <property type="component" value="Unassembled WGS sequence"/>
</dbReference>
<sequence>MKDPYAIHFPDDDLDDNFESDSFKNDQPPYRGPDLYGQPLKKPGSGFDFDIDDIEKPGDVLQPGDEGEEIDQILITPEILPQINKFTKGTKYGKSMQIKIQEFNSFDFVIQLFEDFIIQDEAYFLDFDETGQAFFIFEKIINKEEAQDEITQLDQYIQEKFFERTGRQNYGEQRNFFPFEDNPYSFYLVEKDPLQKQLILYYDEQPKDDQTGEEFLDFLSIFQQLFSCDDFEVSQVVLPLQSKKKLDSFGADGKYIKYMMTVFTLIYEQQTLQTDIIINDDTIARAFWALHQNTELYQLMQDNEDDVRTTFIDILDQAQKNDKTVSITPIEELYSKEGLQNLQYQVQQFYENFLSNKIIKQAFLSIDIVIQEQQQKYCMYVHLQKVAQLNFLKIFTLQNYGEFNSQILNFLLYDDGLFTQKLYIDFSRHNFFQEYSEVTLGAFYYLVVKKNLKPEEAMANLVFSLVPYNLILTQQD</sequence>
<reference evidence="2" key="1">
    <citation type="submission" date="2021-01" db="EMBL/GenBank/DDBJ databases">
        <authorList>
            <consortium name="Genoscope - CEA"/>
            <person name="William W."/>
        </authorList>
    </citation>
    <scope>NUCLEOTIDE SEQUENCE</scope>
</reference>
<organism evidence="2 3">
    <name type="scientific">Paramecium octaurelia</name>
    <dbReference type="NCBI Taxonomy" id="43137"/>
    <lineage>
        <taxon>Eukaryota</taxon>
        <taxon>Sar</taxon>
        <taxon>Alveolata</taxon>
        <taxon>Ciliophora</taxon>
        <taxon>Intramacronucleata</taxon>
        <taxon>Oligohymenophorea</taxon>
        <taxon>Peniculida</taxon>
        <taxon>Parameciidae</taxon>
        <taxon>Paramecium</taxon>
    </lineage>
</organism>
<feature type="compositionally biased region" description="Basic and acidic residues" evidence="1">
    <location>
        <begin position="1"/>
        <end position="11"/>
    </location>
</feature>
<evidence type="ECO:0000313" key="2">
    <source>
        <dbReference type="EMBL" id="CAD8209787.1"/>
    </source>
</evidence>